<dbReference type="GO" id="GO:0016787">
    <property type="term" value="F:hydrolase activity"/>
    <property type="evidence" value="ECO:0007669"/>
    <property type="project" value="UniProtKB-KW"/>
</dbReference>
<comment type="caution">
    <text evidence="15">The sequence shown here is derived from an EMBL/GenBank/DDBJ whole genome shotgun (WGS) entry which is preliminary data.</text>
</comment>
<dbReference type="STRING" id="1481914.JCM19241_1259"/>
<keyword evidence="3 13" id="KW-0813">Transport</keyword>
<dbReference type="SUPFAM" id="SSF81336">
    <property type="entry name" value="F1F0 ATP synthase subunit A"/>
    <property type="match status" value="1"/>
</dbReference>
<keyword evidence="5" id="KW-0997">Cell inner membrane</keyword>
<dbReference type="PROSITE" id="PS00449">
    <property type="entry name" value="ATPASE_A"/>
    <property type="match status" value="1"/>
</dbReference>
<dbReference type="GO" id="GO:0045259">
    <property type="term" value="C:proton-transporting ATP synthase complex"/>
    <property type="evidence" value="ECO:0007669"/>
    <property type="project" value="UniProtKB-KW"/>
</dbReference>
<dbReference type="InterPro" id="IPR000568">
    <property type="entry name" value="ATP_synth_F0_asu"/>
</dbReference>
<dbReference type="GO" id="GO:0046933">
    <property type="term" value="F:proton-transporting ATP synthase activity, rotational mechanism"/>
    <property type="evidence" value="ECO:0007669"/>
    <property type="project" value="UniProtKB-UniRule"/>
</dbReference>
<feature type="transmembrane region" description="Helical" evidence="13">
    <location>
        <begin position="90"/>
        <end position="112"/>
    </location>
</feature>
<dbReference type="PANTHER" id="PTHR42823">
    <property type="entry name" value="ATP SYNTHASE SUBUNIT A, CHLOROPLASTIC"/>
    <property type="match status" value="1"/>
</dbReference>
<sequence>MEQVTTAHEYIEHHLTFATLGDGFWAINIDSMIMVWLTGLLFIGAFRYVVTKGTSGVPGRFQCLIEVTFEFVNNLVEEIFQAKDKLIGPLALTTFVWVLLMNAIDLIPVDFIPRFLGALGVTHFRELPTADVNIPMSMALGVFILLMIYTLKNKGIKGFIKELTTQPFENPLLYPVNLVLELVTLISKPISLGLRLFGNMYAGEMIFILIALMPWWMQWALSVPWALFHILIVFLQAFIFMVLTIVYLGMAVEEHH</sequence>
<dbReference type="Gene3D" id="1.20.120.220">
    <property type="entry name" value="ATP synthase, F0 complex, subunit A"/>
    <property type="match status" value="1"/>
</dbReference>
<evidence type="ECO:0000256" key="13">
    <source>
        <dbReference type="HAMAP-Rule" id="MF_01393"/>
    </source>
</evidence>
<keyword evidence="8 13" id="KW-0375">Hydrogen ion transport</keyword>
<evidence type="ECO:0000256" key="10">
    <source>
        <dbReference type="ARBA" id="ARBA00023065"/>
    </source>
</evidence>
<comment type="function">
    <text evidence="13 14">Key component of the proton channel; it plays a direct role in the translocation of protons across the membrane.</text>
</comment>
<dbReference type="InterPro" id="IPR023011">
    <property type="entry name" value="ATP_synth_F0_asu_AS"/>
</dbReference>
<name>A0A0B8NVW2_9VIBR</name>
<keyword evidence="6 13" id="KW-0138">CF(0)</keyword>
<dbReference type="Proteomes" id="UP000031666">
    <property type="component" value="Unassembled WGS sequence"/>
</dbReference>
<dbReference type="FunFam" id="1.20.120.220:FF:000002">
    <property type="entry name" value="ATP synthase subunit a"/>
    <property type="match status" value="1"/>
</dbReference>
<keyword evidence="12 13" id="KW-0066">ATP synthesis</keyword>
<feature type="transmembrane region" description="Helical" evidence="13">
    <location>
        <begin position="196"/>
        <end position="217"/>
    </location>
</feature>
<dbReference type="PANTHER" id="PTHR42823:SF3">
    <property type="entry name" value="ATP SYNTHASE SUBUNIT A, CHLOROPLASTIC"/>
    <property type="match status" value="1"/>
</dbReference>
<evidence type="ECO:0000256" key="12">
    <source>
        <dbReference type="ARBA" id="ARBA00023310"/>
    </source>
</evidence>
<reference evidence="16 17" key="2">
    <citation type="submission" date="2015-01" db="EMBL/GenBank/DDBJ databases">
        <title>Vibrio sp. C94 JCM 19241 whole genome shotgun sequence.</title>
        <authorList>
            <person name="Sawabe T."/>
            <person name="Meirelles P."/>
            <person name="Feng G."/>
            <person name="Sayaka M."/>
            <person name="Hattori M."/>
            <person name="Ohkuma M."/>
        </authorList>
    </citation>
    <scope>NUCLEOTIDE SEQUENCE [LARGE SCALE GENOMIC DNA]</scope>
    <source>
        <strain evidence="17">JCM 19241</strain>
        <strain evidence="16">JCM19241</strain>
    </source>
</reference>
<dbReference type="PRINTS" id="PR00123">
    <property type="entry name" value="ATPASEA"/>
</dbReference>
<feature type="transmembrane region" description="Helical" evidence="13">
    <location>
        <begin position="33"/>
        <end position="50"/>
    </location>
</feature>
<accession>A0A0B8Q8L5</accession>
<evidence type="ECO:0000313" key="18">
    <source>
        <dbReference type="Proteomes" id="UP000031671"/>
    </source>
</evidence>
<dbReference type="GO" id="GO:0005886">
    <property type="term" value="C:plasma membrane"/>
    <property type="evidence" value="ECO:0007669"/>
    <property type="project" value="UniProtKB-SubCell"/>
</dbReference>
<evidence type="ECO:0000256" key="9">
    <source>
        <dbReference type="ARBA" id="ARBA00022989"/>
    </source>
</evidence>
<gene>
    <name evidence="13" type="primary">atpB</name>
    <name evidence="15" type="ORF">JCM19231_884</name>
    <name evidence="16" type="ORF">JCM19241_1259</name>
</gene>
<evidence type="ECO:0000256" key="11">
    <source>
        <dbReference type="ARBA" id="ARBA00023136"/>
    </source>
</evidence>
<evidence type="ECO:0000256" key="1">
    <source>
        <dbReference type="ARBA" id="ARBA00004141"/>
    </source>
</evidence>
<evidence type="ECO:0000313" key="15">
    <source>
        <dbReference type="EMBL" id="GAM58700.1"/>
    </source>
</evidence>
<keyword evidence="18" id="KW-1185">Reference proteome</keyword>
<evidence type="ECO:0000256" key="7">
    <source>
        <dbReference type="ARBA" id="ARBA00022692"/>
    </source>
</evidence>
<evidence type="ECO:0000313" key="17">
    <source>
        <dbReference type="Proteomes" id="UP000031666"/>
    </source>
</evidence>
<evidence type="ECO:0000256" key="8">
    <source>
        <dbReference type="ARBA" id="ARBA00022781"/>
    </source>
</evidence>
<evidence type="ECO:0000256" key="2">
    <source>
        <dbReference type="ARBA" id="ARBA00006810"/>
    </source>
</evidence>
<evidence type="ECO:0000256" key="5">
    <source>
        <dbReference type="ARBA" id="ARBA00022519"/>
    </source>
</evidence>
<protein>
    <recommendedName>
        <fullName evidence="13 14">ATP synthase subunit a</fullName>
    </recommendedName>
    <alternativeName>
        <fullName evidence="13">ATP synthase F0 sector subunit a</fullName>
    </alternativeName>
    <alternativeName>
        <fullName evidence="13">F-ATPase subunit 6</fullName>
    </alternativeName>
</protein>
<dbReference type="GO" id="GO:0042777">
    <property type="term" value="P:proton motive force-driven plasma membrane ATP synthesis"/>
    <property type="evidence" value="ECO:0007669"/>
    <property type="project" value="TreeGrafter"/>
</dbReference>
<keyword evidence="9 13" id="KW-1133">Transmembrane helix</keyword>
<feature type="transmembrane region" description="Helical" evidence="13">
    <location>
        <begin position="132"/>
        <end position="151"/>
    </location>
</feature>
<evidence type="ECO:0000256" key="6">
    <source>
        <dbReference type="ARBA" id="ARBA00022547"/>
    </source>
</evidence>
<evidence type="ECO:0000313" key="16">
    <source>
        <dbReference type="EMBL" id="GAM74916.1"/>
    </source>
</evidence>
<dbReference type="EMBL" id="BBRZ01000099">
    <property type="protein sequence ID" value="GAM58700.1"/>
    <property type="molecule type" value="Genomic_DNA"/>
</dbReference>
<comment type="subcellular location">
    <subcellularLocation>
        <location evidence="13 14">Cell membrane</location>
        <topology evidence="13 14">Multi-pass membrane protein</topology>
    </subcellularLocation>
    <subcellularLocation>
        <location evidence="1">Membrane</location>
        <topology evidence="1">Multi-pass membrane protein</topology>
    </subcellularLocation>
</comment>
<accession>A0A0B8NVW2</accession>
<dbReference type="Proteomes" id="UP000031671">
    <property type="component" value="Unassembled WGS sequence"/>
</dbReference>
<dbReference type="InterPro" id="IPR035908">
    <property type="entry name" value="F0_ATP_A_sf"/>
</dbReference>
<keyword evidence="7 13" id="KW-0812">Transmembrane</keyword>
<keyword evidence="15" id="KW-0378">Hydrolase</keyword>
<organism evidence="15 18">
    <name type="scientific">Vibrio ishigakensis</name>
    <dbReference type="NCBI Taxonomy" id="1481914"/>
    <lineage>
        <taxon>Bacteria</taxon>
        <taxon>Pseudomonadati</taxon>
        <taxon>Pseudomonadota</taxon>
        <taxon>Gammaproteobacteria</taxon>
        <taxon>Vibrionales</taxon>
        <taxon>Vibrionaceae</taxon>
        <taxon>Vibrio</taxon>
    </lineage>
</organism>
<keyword evidence="10 13" id="KW-0406">Ion transport</keyword>
<keyword evidence="4 13" id="KW-1003">Cell membrane</keyword>
<dbReference type="RefSeq" id="WP_261836729.1">
    <property type="nucleotide sequence ID" value="NZ_AP024882.1"/>
</dbReference>
<dbReference type="AlphaFoldDB" id="A0A0B8NVW2"/>
<dbReference type="InterPro" id="IPR045082">
    <property type="entry name" value="ATP_syn_F0_a_bact/chloroplast"/>
</dbReference>
<evidence type="ECO:0000256" key="14">
    <source>
        <dbReference type="RuleBase" id="RU000483"/>
    </source>
</evidence>
<dbReference type="Pfam" id="PF00119">
    <property type="entry name" value="ATP-synt_A"/>
    <property type="match status" value="1"/>
</dbReference>
<comment type="similarity">
    <text evidence="2 13 14">Belongs to the ATPase A chain family.</text>
</comment>
<reference evidence="17 18" key="3">
    <citation type="submission" date="2015-01" db="EMBL/GenBank/DDBJ databases">
        <authorList>
            <consortium name="NBRP consortium"/>
            <person name="Sawabe T."/>
            <person name="Meirelles P."/>
            <person name="Feng G."/>
            <person name="Sayaka M."/>
            <person name="Hattori M."/>
            <person name="Ohkuma M."/>
        </authorList>
    </citation>
    <scope>NUCLEOTIDE SEQUENCE [LARGE SCALE GENOMIC DNA]</scope>
    <source>
        <strain evidence="18">JCM 19231</strain>
        <strain evidence="17">JCM 19241</strain>
        <strain evidence="15">JCM19231</strain>
        <strain evidence="16">JCM19241</strain>
    </source>
</reference>
<dbReference type="EMBL" id="BBSC01000003">
    <property type="protein sequence ID" value="GAM74916.1"/>
    <property type="molecule type" value="Genomic_DNA"/>
</dbReference>
<dbReference type="NCBIfam" id="NF004477">
    <property type="entry name" value="PRK05815.1-1"/>
    <property type="match status" value="1"/>
</dbReference>
<feature type="transmembrane region" description="Helical" evidence="13">
    <location>
        <begin position="223"/>
        <end position="248"/>
    </location>
</feature>
<evidence type="ECO:0000256" key="4">
    <source>
        <dbReference type="ARBA" id="ARBA00022475"/>
    </source>
</evidence>
<keyword evidence="11 13" id="KW-0472">Membrane</keyword>
<dbReference type="CDD" id="cd00310">
    <property type="entry name" value="ATP-synt_Fo_a_6"/>
    <property type="match status" value="1"/>
</dbReference>
<dbReference type="HAMAP" id="MF_01393">
    <property type="entry name" value="ATP_synth_a_bact"/>
    <property type="match status" value="1"/>
</dbReference>
<dbReference type="NCBIfam" id="TIGR01131">
    <property type="entry name" value="ATP_synt_6_or_A"/>
    <property type="match status" value="1"/>
</dbReference>
<reference evidence="15 18" key="1">
    <citation type="submission" date="2015-01" db="EMBL/GenBank/DDBJ databases">
        <title>Vibrio sp. C1 JCM 19231 whole genome shotgun sequence.</title>
        <authorList>
            <person name="Sawabe T."/>
            <person name="Meirelles P."/>
            <person name="Feng G."/>
            <person name="Sayaka M."/>
            <person name="Hattori M."/>
            <person name="Ohkuma M."/>
        </authorList>
    </citation>
    <scope>NUCLEOTIDE SEQUENCE [LARGE SCALE GENOMIC DNA]</scope>
    <source>
        <strain evidence="18">JCM 19231</strain>
        <strain evidence="15">JCM19231</strain>
    </source>
</reference>
<proteinExistence type="inferred from homology"/>
<evidence type="ECO:0000256" key="3">
    <source>
        <dbReference type="ARBA" id="ARBA00022448"/>
    </source>
</evidence>